<dbReference type="Gene3D" id="3.30.2350.10">
    <property type="entry name" value="Pseudouridine synthase"/>
    <property type="match status" value="1"/>
</dbReference>
<comment type="catalytic activity">
    <reaction evidence="1">
        <text>a uridine in RNA = a pseudouridine in RNA</text>
        <dbReference type="Rhea" id="RHEA:48348"/>
        <dbReference type="Rhea" id="RHEA-COMP:12068"/>
        <dbReference type="Rhea" id="RHEA-COMP:12069"/>
        <dbReference type="ChEBI" id="CHEBI:65314"/>
        <dbReference type="ChEBI" id="CHEBI:65315"/>
    </reaction>
</comment>
<accession>L7KG89</accession>
<dbReference type="InterPro" id="IPR006224">
    <property type="entry name" value="PsdUridine_synth_RluA-like_CS"/>
</dbReference>
<feature type="region of interest" description="Disordered" evidence="4">
    <location>
        <begin position="306"/>
        <end position="326"/>
    </location>
</feature>
<evidence type="ECO:0000256" key="3">
    <source>
        <dbReference type="ARBA" id="ARBA00033164"/>
    </source>
</evidence>
<reference evidence="6 7" key="1">
    <citation type="submission" date="2012-12" db="EMBL/GenBank/DDBJ databases">
        <title>Whole genome shotgun sequence of Gordonia aichiensis NBRC 108223.</title>
        <authorList>
            <person name="Isaki-Nakamura S."/>
            <person name="Hosoyama A."/>
            <person name="Tsuchikane K."/>
            <person name="Ando Y."/>
            <person name="Baba S."/>
            <person name="Ohji S."/>
            <person name="Hamada M."/>
            <person name="Tamura T."/>
            <person name="Yamazoe A."/>
            <person name="Yamazaki S."/>
            <person name="Fujita N."/>
        </authorList>
    </citation>
    <scope>NUCLEOTIDE SEQUENCE [LARGE SCALE GENOMIC DNA]</scope>
    <source>
        <strain evidence="6 7">NBRC 108223</strain>
    </source>
</reference>
<dbReference type="PANTHER" id="PTHR21600:SF84">
    <property type="entry name" value="PSEUDOURIDINE SYNTHASE RSUA_RLUA-LIKE DOMAIN-CONTAINING PROTEIN"/>
    <property type="match status" value="1"/>
</dbReference>
<dbReference type="PROSITE" id="PS01129">
    <property type="entry name" value="PSI_RLU"/>
    <property type="match status" value="1"/>
</dbReference>
<dbReference type="SUPFAM" id="SSF55120">
    <property type="entry name" value="Pseudouridine synthase"/>
    <property type="match status" value="1"/>
</dbReference>
<dbReference type="eggNOG" id="COG0564">
    <property type="taxonomic scope" value="Bacteria"/>
</dbReference>
<name>L7KG89_9ACTN</name>
<dbReference type="InterPro" id="IPR050188">
    <property type="entry name" value="RluA_PseudoU_synthase"/>
</dbReference>
<feature type="compositionally biased region" description="Basic and acidic residues" evidence="4">
    <location>
        <begin position="317"/>
        <end position="326"/>
    </location>
</feature>
<evidence type="ECO:0000313" key="6">
    <source>
        <dbReference type="EMBL" id="GAC47629.1"/>
    </source>
</evidence>
<dbReference type="GO" id="GO:0000455">
    <property type="term" value="P:enzyme-directed rRNA pseudouridine synthesis"/>
    <property type="evidence" value="ECO:0007669"/>
    <property type="project" value="TreeGrafter"/>
</dbReference>
<dbReference type="PANTHER" id="PTHR21600">
    <property type="entry name" value="MITOCHONDRIAL RNA PSEUDOURIDINE SYNTHASE"/>
    <property type="match status" value="1"/>
</dbReference>
<gene>
    <name evidence="6" type="ORF">GOACH_04_00230</name>
</gene>
<dbReference type="EMBL" id="BANR01000004">
    <property type="protein sequence ID" value="GAC47629.1"/>
    <property type="molecule type" value="Genomic_DNA"/>
</dbReference>
<keyword evidence="7" id="KW-1185">Reference proteome</keyword>
<dbReference type="Pfam" id="PF00849">
    <property type="entry name" value="PseudoU_synth_2"/>
    <property type="match status" value="1"/>
</dbReference>
<proteinExistence type="predicted"/>
<dbReference type="AlphaFoldDB" id="L7KG89"/>
<dbReference type="InterPro" id="IPR020103">
    <property type="entry name" value="PsdUridine_synth_cat_dom_sf"/>
</dbReference>
<feature type="domain" description="Pseudouridine synthase RsuA/RluA-like" evidence="5">
    <location>
        <begin position="113"/>
        <end position="260"/>
    </location>
</feature>
<evidence type="ECO:0000259" key="5">
    <source>
        <dbReference type="Pfam" id="PF00849"/>
    </source>
</evidence>
<dbReference type="STRING" id="1220583.GOACH_04_00230"/>
<dbReference type="RefSeq" id="WP_005171385.1">
    <property type="nucleotide sequence ID" value="NZ_BANR01000004.1"/>
</dbReference>
<comment type="caution">
    <text evidence="6">The sequence shown here is derived from an EMBL/GenBank/DDBJ whole genome shotgun (WGS) entry which is preliminary data.</text>
</comment>
<dbReference type="GO" id="GO:0009982">
    <property type="term" value="F:pseudouridine synthase activity"/>
    <property type="evidence" value="ECO:0007669"/>
    <property type="project" value="InterPro"/>
</dbReference>
<organism evidence="6 7">
    <name type="scientific">Gordonia aichiensis NBRC 108223</name>
    <dbReference type="NCBI Taxonomy" id="1220583"/>
    <lineage>
        <taxon>Bacteria</taxon>
        <taxon>Bacillati</taxon>
        <taxon>Actinomycetota</taxon>
        <taxon>Actinomycetes</taxon>
        <taxon>Mycobacteriales</taxon>
        <taxon>Gordoniaceae</taxon>
        <taxon>Gordonia</taxon>
    </lineage>
</organism>
<protein>
    <recommendedName>
        <fullName evidence="2">RNA pseudouridylate synthase</fullName>
    </recommendedName>
    <alternativeName>
        <fullName evidence="3">RNA-uridine isomerase</fullName>
    </alternativeName>
</protein>
<evidence type="ECO:0000313" key="7">
    <source>
        <dbReference type="Proteomes" id="UP000010988"/>
    </source>
</evidence>
<dbReference type="GO" id="GO:0003723">
    <property type="term" value="F:RNA binding"/>
    <property type="evidence" value="ECO:0007669"/>
    <property type="project" value="InterPro"/>
</dbReference>
<dbReference type="Proteomes" id="UP000010988">
    <property type="component" value="Unassembled WGS sequence"/>
</dbReference>
<evidence type="ECO:0000256" key="4">
    <source>
        <dbReference type="SAM" id="MobiDB-lite"/>
    </source>
</evidence>
<feature type="region of interest" description="Disordered" evidence="4">
    <location>
        <begin position="1"/>
        <end position="28"/>
    </location>
</feature>
<evidence type="ECO:0000256" key="2">
    <source>
        <dbReference type="ARBA" id="ARBA00031870"/>
    </source>
</evidence>
<sequence length="326" mass="36150">MSPQDDPRTPRRRGRARPSPLPPRDGVDATRVVVRHGEELTVGESLLASPSLADLTLDDLRGRTAAGDVVDADGNRADLDAPARANTSYYLYRDLPDEIEIPIDLPILYRDENIVVVDKPPFLATMPRGRHVTQTALVRLRRELGNDALAPAHRLDRLTSGVLLFTARPQVRAAYQDLFAARLARKEYRAIAPLDLALRTPVTVTNRIEKTAGDLRALVVDGEVNAVSDVELLEAAGSGHGLYRLRPHTGRTHQLRLHMALLGVPIVDDPLYPDVRPDLAELPDRGDFTRPLRLLAHSLEFDDPLTGEPRRFVSGRQPEHAPIRTE</sequence>
<evidence type="ECO:0000256" key="1">
    <source>
        <dbReference type="ARBA" id="ARBA00000073"/>
    </source>
</evidence>
<dbReference type="GO" id="GO:0140098">
    <property type="term" value="F:catalytic activity, acting on RNA"/>
    <property type="evidence" value="ECO:0007669"/>
    <property type="project" value="UniProtKB-ARBA"/>
</dbReference>
<dbReference type="InterPro" id="IPR006145">
    <property type="entry name" value="PsdUridine_synth_RsuA/RluA"/>
</dbReference>